<proteinExistence type="predicted"/>
<sequence>MAFDLDDETIAASRLADASTLVGNGFAWRRSGEAGDGAALKGHYQLTELRPGLVLHASDTTELVDLETCIEQRPGVTFYLFLQGAVDAAIDDCPIMPASEGDGGCMRAAVMARTGPTRFRRHSRRGEHLRKVNVTISHEWLADCGLADSSHAPRIAGFCKTHLARHGWRPSNSMIAIGEQILRPPSYEPALQRLYLESRALELISEGFGQLDARRACWATGHVGSRDLHRMRRIEEYLRELSNPTLDEIAAATGTSVSTLQRLFQSVHGMSAFDYIRRRNLNRARRAIEHEGLSVAEAAHVAGYRSAANFSTAFKRHFGMSPKSVR</sequence>
<evidence type="ECO:0000313" key="6">
    <source>
        <dbReference type="Proteomes" id="UP000678276"/>
    </source>
</evidence>
<dbReference type="Proteomes" id="UP000678276">
    <property type="component" value="Unassembled WGS sequence"/>
</dbReference>
<evidence type="ECO:0000256" key="1">
    <source>
        <dbReference type="ARBA" id="ARBA00023015"/>
    </source>
</evidence>
<dbReference type="Pfam" id="PF12833">
    <property type="entry name" value="HTH_18"/>
    <property type="match status" value="1"/>
</dbReference>
<evidence type="ECO:0000256" key="3">
    <source>
        <dbReference type="ARBA" id="ARBA00023163"/>
    </source>
</evidence>
<keyword evidence="6" id="KW-1185">Reference proteome</keyword>
<dbReference type="InterPro" id="IPR009057">
    <property type="entry name" value="Homeodomain-like_sf"/>
</dbReference>
<dbReference type="Gene3D" id="1.10.10.60">
    <property type="entry name" value="Homeodomain-like"/>
    <property type="match status" value="2"/>
</dbReference>
<dbReference type="EMBL" id="JAGJCF010000017">
    <property type="protein sequence ID" value="MBP0617581.1"/>
    <property type="molecule type" value="Genomic_DNA"/>
</dbReference>
<gene>
    <name evidence="5" type="ORF">J6595_18500</name>
</gene>
<feature type="domain" description="HTH araC/xylS-type" evidence="4">
    <location>
        <begin position="228"/>
        <end position="326"/>
    </location>
</feature>
<dbReference type="InterPro" id="IPR053142">
    <property type="entry name" value="PchR_regulatory_protein"/>
</dbReference>
<keyword evidence="3" id="KW-0804">Transcription</keyword>
<dbReference type="PROSITE" id="PS01124">
    <property type="entry name" value="HTH_ARAC_FAMILY_2"/>
    <property type="match status" value="1"/>
</dbReference>
<keyword evidence="2" id="KW-0238">DNA-binding</keyword>
<dbReference type="InterPro" id="IPR018060">
    <property type="entry name" value="HTH_AraC"/>
</dbReference>
<comment type="caution">
    <text evidence="5">The sequence shown here is derived from an EMBL/GenBank/DDBJ whole genome shotgun (WGS) entry which is preliminary data.</text>
</comment>
<evidence type="ECO:0000313" key="5">
    <source>
        <dbReference type="EMBL" id="MBP0617581.1"/>
    </source>
</evidence>
<dbReference type="PANTHER" id="PTHR47893">
    <property type="entry name" value="REGULATORY PROTEIN PCHR"/>
    <property type="match status" value="1"/>
</dbReference>
<evidence type="ECO:0000259" key="4">
    <source>
        <dbReference type="PROSITE" id="PS01124"/>
    </source>
</evidence>
<name>A0ABS4BLM8_9HYPH</name>
<organism evidence="5 6">
    <name type="scientific">Jiella mangrovi</name>
    <dbReference type="NCBI Taxonomy" id="2821407"/>
    <lineage>
        <taxon>Bacteria</taxon>
        <taxon>Pseudomonadati</taxon>
        <taxon>Pseudomonadota</taxon>
        <taxon>Alphaproteobacteria</taxon>
        <taxon>Hyphomicrobiales</taxon>
        <taxon>Aurantimonadaceae</taxon>
        <taxon>Jiella</taxon>
    </lineage>
</organism>
<protein>
    <submittedName>
        <fullName evidence="5">Helix-turn-helix transcriptional regulator</fullName>
    </submittedName>
</protein>
<reference evidence="5 6" key="1">
    <citation type="submission" date="2021-04" db="EMBL/GenBank/DDBJ databases">
        <title>Whole genome sequence of Jiella sp. KSK16Y-1.</title>
        <authorList>
            <person name="Tuo L."/>
        </authorList>
    </citation>
    <scope>NUCLEOTIDE SEQUENCE [LARGE SCALE GENOMIC DNA]</scope>
    <source>
        <strain evidence="5 6">KSK16Y-1</strain>
    </source>
</reference>
<dbReference type="SMART" id="SM00342">
    <property type="entry name" value="HTH_ARAC"/>
    <property type="match status" value="1"/>
</dbReference>
<keyword evidence="1" id="KW-0805">Transcription regulation</keyword>
<dbReference type="PANTHER" id="PTHR47893:SF1">
    <property type="entry name" value="REGULATORY PROTEIN PCHR"/>
    <property type="match status" value="1"/>
</dbReference>
<dbReference type="PRINTS" id="PR00032">
    <property type="entry name" value="HTHARAC"/>
</dbReference>
<dbReference type="InterPro" id="IPR020449">
    <property type="entry name" value="Tscrpt_reg_AraC-type_HTH"/>
</dbReference>
<evidence type="ECO:0000256" key="2">
    <source>
        <dbReference type="ARBA" id="ARBA00023125"/>
    </source>
</evidence>
<accession>A0ABS4BLM8</accession>
<dbReference type="SUPFAM" id="SSF46689">
    <property type="entry name" value="Homeodomain-like"/>
    <property type="match status" value="2"/>
</dbReference>
<dbReference type="RefSeq" id="WP_209596495.1">
    <property type="nucleotide sequence ID" value="NZ_JAGJCF010000017.1"/>
</dbReference>